<keyword evidence="3" id="KW-1185">Reference proteome</keyword>
<proteinExistence type="predicted"/>
<evidence type="ECO:0000313" key="2">
    <source>
        <dbReference type="EMBL" id="KAH7324200.1"/>
    </source>
</evidence>
<evidence type="ECO:0000313" key="3">
    <source>
        <dbReference type="Proteomes" id="UP000813444"/>
    </source>
</evidence>
<organism evidence="2 3">
    <name type="scientific">Stachybotrys elegans</name>
    <dbReference type="NCBI Taxonomy" id="80388"/>
    <lineage>
        <taxon>Eukaryota</taxon>
        <taxon>Fungi</taxon>
        <taxon>Dikarya</taxon>
        <taxon>Ascomycota</taxon>
        <taxon>Pezizomycotina</taxon>
        <taxon>Sordariomycetes</taxon>
        <taxon>Hypocreomycetidae</taxon>
        <taxon>Hypocreales</taxon>
        <taxon>Stachybotryaceae</taxon>
        <taxon>Stachybotrys</taxon>
    </lineage>
</organism>
<dbReference type="EMBL" id="JAGPNK010000003">
    <property type="protein sequence ID" value="KAH7324200.1"/>
    <property type="molecule type" value="Genomic_DNA"/>
</dbReference>
<protein>
    <submittedName>
        <fullName evidence="2">Uncharacterized protein</fullName>
    </submittedName>
</protein>
<dbReference type="OrthoDB" id="5062850at2759"/>
<reference evidence="2" key="1">
    <citation type="journal article" date="2021" name="Nat. Commun.">
        <title>Genetic determinants of endophytism in the Arabidopsis root mycobiome.</title>
        <authorList>
            <person name="Mesny F."/>
            <person name="Miyauchi S."/>
            <person name="Thiergart T."/>
            <person name="Pickel B."/>
            <person name="Atanasova L."/>
            <person name="Karlsson M."/>
            <person name="Huettel B."/>
            <person name="Barry K.W."/>
            <person name="Haridas S."/>
            <person name="Chen C."/>
            <person name="Bauer D."/>
            <person name="Andreopoulos W."/>
            <person name="Pangilinan J."/>
            <person name="LaButti K."/>
            <person name="Riley R."/>
            <person name="Lipzen A."/>
            <person name="Clum A."/>
            <person name="Drula E."/>
            <person name="Henrissat B."/>
            <person name="Kohler A."/>
            <person name="Grigoriev I.V."/>
            <person name="Martin F.M."/>
            <person name="Hacquard S."/>
        </authorList>
    </citation>
    <scope>NUCLEOTIDE SEQUENCE</scope>
    <source>
        <strain evidence="2">MPI-CAGE-CH-0235</strain>
    </source>
</reference>
<comment type="caution">
    <text evidence="2">The sequence shown here is derived from an EMBL/GenBank/DDBJ whole genome shotgun (WGS) entry which is preliminary data.</text>
</comment>
<name>A0A8K0WV92_9HYPO</name>
<evidence type="ECO:0000256" key="1">
    <source>
        <dbReference type="SAM" id="MobiDB-lite"/>
    </source>
</evidence>
<sequence length="388" mass="45787">MAPQRIFLDLPGEVRRAIYDAYFIEDGGYVYNFKTRKLEARDRNGAKQPIDHALRLTCKQVAHETHGLALNVNIIHFAADYSDEMRVKAACTHFSLYSRVWTPAEVLRGRDDEDEDDDNEEDDDDDQHQQAQQGQQDQQGQLDEPPIPYVEEDESDTVLCGFTEAILEEAIQEFPRAESFLRAVLSNDRTVVPKRERNDWGPPRSYIHRTILRVYELALKYNTFPQHWYPADPNVHFYHKDHEHWAPARLLPYLKKYPTWCYIPPGPKNEELRPFIYSIKQTEEHWERPRYRDLDGHTQYTEGKYRFSAAAAAIKFLSQFPIHFRRHLRRIHLNEHSISVSMPETHGHGLIEYCQENRHLRIERRADMWRTVFQTPCTNREMGAPNTS</sequence>
<accession>A0A8K0WV92</accession>
<dbReference type="AlphaFoldDB" id="A0A8K0WV92"/>
<dbReference type="Proteomes" id="UP000813444">
    <property type="component" value="Unassembled WGS sequence"/>
</dbReference>
<feature type="region of interest" description="Disordered" evidence="1">
    <location>
        <begin position="107"/>
        <end position="149"/>
    </location>
</feature>
<feature type="compositionally biased region" description="Low complexity" evidence="1">
    <location>
        <begin position="129"/>
        <end position="144"/>
    </location>
</feature>
<feature type="compositionally biased region" description="Acidic residues" evidence="1">
    <location>
        <begin position="112"/>
        <end position="126"/>
    </location>
</feature>
<gene>
    <name evidence="2" type="ORF">B0I35DRAFT_157548</name>
</gene>